<dbReference type="OrthoDB" id="2454584at2"/>
<evidence type="ECO:0000313" key="2">
    <source>
        <dbReference type="Proteomes" id="UP000234748"/>
    </source>
</evidence>
<sequence length="126" mass="14637">MEYIILTLLLFSALVFIFSLLRKDRFAELEREIEQLSLSYMQDIYQLKKKISVLEEELLFQDSQGGFPDLPPPAKKGISTVHEIIKNQVLALYRQGLSIERISQQSNLQQDEILSIIGENQQKERP</sequence>
<accession>A0A2N5M4B2</accession>
<proteinExistence type="predicted"/>
<reference evidence="1 2" key="1">
    <citation type="submission" date="2017-11" db="EMBL/GenBank/DDBJ databases">
        <title>Comparitive Functional Genomics of Dry Heat Resistant strains isolated from the Viking Spacecraft.</title>
        <authorList>
            <person name="Seuylemezian A."/>
            <person name="Cooper K."/>
            <person name="Vaishampayan P."/>
        </authorList>
    </citation>
    <scope>NUCLEOTIDE SEQUENCE [LARGE SCALE GENOMIC DNA]</scope>
    <source>
        <strain evidence="1 2">V1-29</strain>
    </source>
</reference>
<dbReference type="AlphaFoldDB" id="A0A2N5M4B2"/>
<comment type="caution">
    <text evidence="1">The sequence shown here is derived from an EMBL/GenBank/DDBJ whole genome shotgun (WGS) entry which is preliminary data.</text>
</comment>
<organism evidence="1 2">
    <name type="scientific">Peribacillus deserti</name>
    <dbReference type="NCBI Taxonomy" id="673318"/>
    <lineage>
        <taxon>Bacteria</taxon>
        <taxon>Bacillati</taxon>
        <taxon>Bacillota</taxon>
        <taxon>Bacilli</taxon>
        <taxon>Bacillales</taxon>
        <taxon>Bacillaceae</taxon>
        <taxon>Peribacillus</taxon>
    </lineage>
</organism>
<dbReference type="Proteomes" id="UP000234748">
    <property type="component" value="Unassembled WGS sequence"/>
</dbReference>
<evidence type="ECO:0008006" key="3">
    <source>
        <dbReference type="Google" id="ProtNLM"/>
    </source>
</evidence>
<protein>
    <recommendedName>
        <fullName evidence="3">Resolvase HTH domain-containing protein</fullName>
    </recommendedName>
</protein>
<keyword evidence="2" id="KW-1185">Reference proteome</keyword>
<dbReference type="RefSeq" id="WP_101643475.1">
    <property type="nucleotide sequence ID" value="NZ_PGUY01000045.1"/>
</dbReference>
<gene>
    <name evidence="1" type="ORF">CUU66_14750</name>
</gene>
<dbReference type="EMBL" id="PGUY01000045">
    <property type="protein sequence ID" value="PLT29201.1"/>
    <property type="molecule type" value="Genomic_DNA"/>
</dbReference>
<evidence type="ECO:0000313" key="1">
    <source>
        <dbReference type="EMBL" id="PLT29201.1"/>
    </source>
</evidence>
<name>A0A2N5M4B2_9BACI</name>